<comment type="subcellular location">
    <subcellularLocation>
        <location evidence="4">Cytoplasm</location>
    </subcellularLocation>
</comment>
<evidence type="ECO:0000256" key="3">
    <source>
        <dbReference type="ARBA" id="ARBA00023315"/>
    </source>
</evidence>
<dbReference type="InterPro" id="IPR007471">
    <property type="entry name" value="N-end_Aminoacyl_Trfase_N"/>
</dbReference>
<evidence type="ECO:0000256" key="4">
    <source>
        <dbReference type="HAMAP-Rule" id="MF_00689"/>
    </source>
</evidence>
<comment type="function">
    <text evidence="4">Functions in the N-end rule pathway of protein degradation where it conjugates Leu from its aminoacyl-tRNA to the N-termini of proteins containing an N-terminal aspartate or glutamate.</text>
</comment>
<dbReference type="PIRSF" id="PIRSF037208">
    <property type="entry name" value="ATE_pro_prd"/>
    <property type="match status" value="1"/>
</dbReference>
<accession>A0A0D6JIE7</accession>
<evidence type="ECO:0000256" key="1">
    <source>
        <dbReference type="ARBA" id="ARBA00022490"/>
    </source>
</evidence>
<evidence type="ECO:0000313" key="8">
    <source>
        <dbReference type="Proteomes" id="UP000033187"/>
    </source>
</evidence>
<dbReference type="NCBIfam" id="NF002342">
    <property type="entry name" value="PRK01305.1-3"/>
    <property type="match status" value="1"/>
</dbReference>
<dbReference type="NCBIfam" id="NF002346">
    <property type="entry name" value="PRK01305.2-3"/>
    <property type="match status" value="1"/>
</dbReference>
<keyword evidence="8" id="KW-1185">Reference proteome</keyword>
<gene>
    <name evidence="7" type="primary">ate</name>
    <name evidence="4" type="synonym">bpt</name>
    <name evidence="7" type="ORF">YBN1229_v1_2838</name>
</gene>
<reference evidence="8" key="1">
    <citation type="submission" date="2015-02" db="EMBL/GenBank/DDBJ databases">
        <authorList>
            <person name="Chooi Y.-H."/>
        </authorList>
    </citation>
    <scope>NUCLEOTIDE SEQUENCE [LARGE SCALE GENOMIC DNA]</scope>
    <source>
        <strain evidence="8">strain Y</strain>
    </source>
</reference>
<evidence type="ECO:0000256" key="2">
    <source>
        <dbReference type="ARBA" id="ARBA00022679"/>
    </source>
</evidence>
<dbReference type="NCBIfam" id="NF002343">
    <property type="entry name" value="PRK01305.1-4"/>
    <property type="match status" value="1"/>
</dbReference>
<protein>
    <recommendedName>
        <fullName evidence="4">Aspartate/glutamate leucyltransferase</fullName>
        <ecNumber evidence="4">2.3.2.29</ecNumber>
    </recommendedName>
</protein>
<dbReference type="InterPro" id="IPR017138">
    <property type="entry name" value="Asp_Glu_LeuTrfase"/>
</dbReference>
<dbReference type="InterPro" id="IPR030700">
    <property type="entry name" value="N-end_Aminoacyl_Trfase"/>
</dbReference>
<dbReference type="InterPro" id="IPR016181">
    <property type="entry name" value="Acyl_CoA_acyltransferase"/>
</dbReference>
<dbReference type="SUPFAM" id="SSF55729">
    <property type="entry name" value="Acyl-CoA N-acyltransferases (Nat)"/>
    <property type="match status" value="1"/>
</dbReference>
<dbReference type="OrthoDB" id="9782022at2"/>
<dbReference type="InterPro" id="IPR007472">
    <property type="entry name" value="N-end_Aminoacyl_Trfase_C"/>
</dbReference>
<dbReference type="EMBL" id="LN829119">
    <property type="protein sequence ID" value="CPR20955.1"/>
    <property type="molecule type" value="Genomic_DNA"/>
</dbReference>
<keyword evidence="2 4" id="KW-0808">Transferase</keyword>
<name>A0A0D6JIE7_9HYPH</name>
<dbReference type="GO" id="GO:0005737">
    <property type="term" value="C:cytoplasm"/>
    <property type="evidence" value="ECO:0007669"/>
    <property type="project" value="UniProtKB-SubCell"/>
</dbReference>
<comment type="catalytic activity">
    <reaction evidence="4">
        <text>N-terminal L-glutamyl-[protein] + L-leucyl-tRNA(Leu) = N-terminal L-leucyl-L-glutamyl-[protein] + tRNA(Leu) + H(+)</text>
        <dbReference type="Rhea" id="RHEA:50412"/>
        <dbReference type="Rhea" id="RHEA-COMP:9613"/>
        <dbReference type="Rhea" id="RHEA-COMP:9622"/>
        <dbReference type="Rhea" id="RHEA-COMP:12664"/>
        <dbReference type="Rhea" id="RHEA-COMP:12668"/>
        <dbReference type="ChEBI" id="CHEBI:15378"/>
        <dbReference type="ChEBI" id="CHEBI:64721"/>
        <dbReference type="ChEBI" id="CHEBI:78442"/>
        <dbReference type="ChEBI" id="CHEBI:78494"/>
        <dbReference type="ChEBI" id="CHEBI:133041"/>
        <dbReference type="EC" id="2.3.2.29"/>
    </reaction>
</comment>
<sequence length="252" mass="29037">MSEQGKTFPEFYITSPQPCPYLPGRLERKLFTHLTRDKSPGLIDNLLKGGFRRSQNIAYMPYCDGCNACVSVRVLVDEFAQGRSMRRIVDRNRDLASRCVAPVSTSEQYRLFRQYIDTRHGDGGMADMTVLDYAMMVEDSVVDTFCTEYRLKPEDPLSSTQVSDWPLMAMALCDRLSDGISMVYSYFDPDAQSRSLGSYMILDHIDRARRLGLPYLYLGYWIAGSRKMSYKMRFQPQEHLTPQGWLPLSPRR</sequence>
<keyword evidence="3 4" id="KW-0012">Acyltransferase</keyword>
<comment type="catalytic activity">
    <reaction evidence="4">
        <text>N-terminal L-aspartyl-[protein] + L-leucyl-tRNA(Leu) = N-terminal L-leucyl-L-aspartyl-[protein] + tRNA(Leu) + H(+)</text>
        <dbReference type="Rhea" id="RHEA:50420"/>
        <dbReference type="Rhea" id="RHEA-COMP:9613"/>
        <dbReference type="Rhea" id="RHEA-COMP:9622"/>
        <dbReference type="Rhea" id="RHEA-COMP:12669"/>
        <dbReference type="Rhea" id="RHEA-COMP:12674"/>
        <dbReference type="ChEBI" id="CHEBI:15378"/>
        <dbReference type="ChEBI" id="CHEBI:64720"/>
        <dbReference type="ChEBI" id="CHEBI:78442"/>
        <dbReference type="ChEBI" id="CHEBI:78494"/>
        <dbReference type="ChEBI" id="CHEBI:133042"/>
        <dbReference type="EC" id="2.3.2.29"/>
    </reaction>
</comment>
<feature type="domain" description="N-end aminoacyl transferase N-terminal" evidence="5">
    <location>
        <begin position="17"/>
        <end position="87"/>
    </location>
</feature>
<dbReference type="Proteomes" id="UP000033187">
    <property type="component" value="Chromosome 1"/>
</dbReference>
<dbReference type="KEGG" id="fiy:BN1229_v1_2838"/>
<dbReference type="Pfam" id="PF04377">
    <property type="entry name" value="ATE_C"/>
    <property type="match status" value="1"/>
</dbReference>
<feature type="domain" description="N-end rule aminoacyl transferase C-terminal" evidence="6">
    <location>
        <begin position="107"/>
        <end position="240"/>
    </location>
</feature>
<evidence type="ECO:0000313" key="7">
    <source>
        <dbReference type="EMBL" id="CPR20955.1"/>
    </source>
</evidence>
<evidence type="ECO:0000259" key="6">
    <source>
        <dbReference type="Pfam" id="PF04377"/>
    </source>
</evidence>
<dbReference type="GO" id="GO:0004057">
    <property type="term" value="F:arginyl-tRNA--protein transferase activity"/>
    <property type="evidence" value="ECO:0007669"/>
    <property type="project" value="InterPro"/>
</dbReference>
<dbReference type="EC" id="2.3.2.29" evidence="4"/>
<comment type="similarity">
    <text evidence="4">Belongs to the R-transferase family. Bpt subfamily.</text>
</comment>
<proteinExistence type="inferred from homology"/>
<dbReference type="GO" id="GO:0071596">
    <property type="term" value="P:ubiquitin-dependent protein catabolic process via the N-end rule pathway"/>
    <property type="evidence" value="ECO:0007669"/>
    <property type="project" value="InterPro"/>
</dbReference>
<organism evidence="7 8">
    <name type="scientific">Candidatus Filomicrobium marinum</name>
    <dbReference type="NCBI Taxonomy" id="1608628"/>
    <lineage>
        <taxon>Bacteria</taxon>
        <taxon>Pseudomonadati</taxon>
        <taxon>Pseudomonadota</taxon>
        <taxon>Alphaproteobacteria</taxon>
        <taxon>Hyphomicrobiales</taxon>
        <taxon>Hyphomicrobiaceae</taxon>
        <taxon>Filomicrobium</taxon>
    </lineage>
</organism>
<dbReference type="KEGG" id="fil:BN1229_v1_3080"/>
<dbReference type="PANTHER" id="PTHR21367:SF1">
    <property type="entry name" value="ARGINYL-TRNA--PROTEIN TRANSFERASE 1"/>
    <property type="match status" value="1"/>
</dbReference>
<keyword evidence="1 4" id="KW-0963">Cytoplasm</keyword>
<evidence type="ECO:0000259" key="5">
    <source>
        <dbReference type="Pfam" id="PF04376"/>
    </source>
</evidence>
<dbReference type="HAMAP" id="MF_00689">
    <property type="entry name" value="Bpt"/>
    <property type="match status" value="1"/>
</dbReference>
<dbReference type="GO" id="GO:0008914">
    <property type="term" value="F:leucyl-tRNA--protein transferase activity"/>
    <property type="evidence" value="ECO:0007669"/>
    <property type="project" value="UniProtKB-UniRule"/>
</dbReference>
<dbReference type="Pfam" id="PF04376">
    <property type="entry name" value="ATE_N"/>
    <property type="match status" value="1"/>
</dbReference>
<dbReference type="AlphaFoldDB" id="A0A0D6JIE7"/>
<dbReference type="PANTHER" id="PTHR21367">
    <property type="entry name" value="ARGININE-TRNA-PROTEIN TRANSFERASE 1"/>
    <property type="match status" value="1"/>
</dbReference>
<dbReference type="RefSeq" id="WP_046478902.1">
    <property type="nucleotide sequence ID" value="NZ_LN829118.1"/>
</dbReference>